<comment type="similarity">
    <text evidence="2">Belongs to the synaptojanin family.</text>
</comment>
<dbReference type="Gene3D" id="3.30.70.330">
    <property type="match status" value="1"/>
</dbReference>
<reference evidence="8" key="1">
    <citation type="submission" date="2023-09" db="UniProtKB">
        <authorList>
            <consortium name="Ensembl"/>
        </authorList>
    </citation>
    <scope>IDENTIFICATION</scope>
</reference>
<dbReference type="SMART" id="SM00128">
    <property type="entry name" value="IPPc"/>
    <property type="match status" value="1"/>
</dbReference>
<dbReference type="FunFam" id="3.60.10.10:FF:000003">
    <property type="entry name" value="Synaptojanin-1 isoform 1"/>
    <property type="match status" value="1"/>
</dbReference>
<accession>A0A3B4H5V5</accession>
<comment type="catalytic activity">
    <reaction evidence="1">
        <text>a 1,2-diacyl-sn-glycero-3-phospho-(1D-myo-inositol-4,5-bisphosphate) + H2O = a 1,2-diacyl-sn-glycero-3-phospho-(1D-myo-inositol 4-phosphate) + phosphate</text>
        <dbReference type="Rhea" id="RHEA:22764"/>
        <dbReference type="ChEBI" id="CHEBI:15377"/>
        <dbReference type="ChEBI" id="CHEBI:43474"/>
        <dbReference type="ChEBI" id="CHEBI:58178"/>
        <dbReference type="ChEBI" id="CHEBI:58456"/>
        <dbReference type="EC" id="3.1.3.36"/>
    </reaction>
</comment>
<dbReference type="GO" id="GO:0048488">
    <property type="term" value="P:synaptic vesicle endocytosis"/>
    <property type="evidence" value="ECO:0007669"/>
    <property type="project" value="TreeGrafter"/>
</dbReference>
<feature type="compositionally biased region" description="Pro residues" evidence="6">
    <location>
        <begin position="1248"/>
        <end position="1262"/>
    </location>
</feature>
<feature type="region of interest" description="Disordered" evidence="6">
    <location>
        <begin position="1193"/>
        <end position="1355"/>
    </location>
</feature>
<protein>
    <recommendedName>
        <fullName evidence="4">phosphoinositide 5-phosphatase</fullName>
        <ecNumber evidence="4">3.1.3.36</ecNumber>
    </recommendedName>
</protein>
<dbReference type="Pfam" id="PF22669">
    <property type="entry name" value="Exo_endo_phos2"/>
    <property type="match status" value="1"/>
</dbReference>
<dbReference type="InterPro" id="IPR015047">
    <property type="entry name" value="SYNJ1/2_RRM"/>
</dbReference>
<dbReference type="PROSITE" id="PS50275">
    <property type="entry name" value="SAC"/>
    <property type="match status" value="1"/>
</dbReference>
<evidence type="ECO:0000313" key="8">
    <source>
        <dbReference type="Ensembl" id="ENSPNYP00000030585.1"/>
    </source>
</evidence>
<evidence type="ECO:0000256" key="3">
    <source>
        <dbReference type="ARBA" id="ARBA00009678"/>
    </source>
</evidence>
<sequence length="1365" mass="150727">MAFSKGYRIYHKLDPPPYSVIVETRAREECLMFESAAVAVLSAAEKDAIKNTYTKIVDAYGILGVLRLNLGDSMLHSLVVVTGCSSVGKVQDSEVFRVTQTDFISLKNDPGDEERIAEVRKVLNSGHFYFAWSSTGVSMDLSLNAHRRIIEDTTDNRFFWNQSLHLHLKHYGVNCDDWLLRLMCGGVEIRTIYAGHKQAKACIFSRLSSERAGTRFNVRGTNDDGQVANFVETEQVIFLDDKVSSFIQIRGSISLFWEQPGIQKKSIKGVLLQLNENRHPNRLAENLHLVGSHRVKLSRGFEANAPAFERHFTALRRLYGKQVIINLLGSKEGEHMLSKAFQSHLKASEHASAVKMVNFDYHQNVKGGKADKLHSVLKPQLNKFVEECGFFYYSGETGILRTQGGTMRTNCLDCLDRTNSVQAFFALEMLPKQLEQMGLTEKPQLVARFQEVFRTMWSANGDSVSKIYAGTGALDGKAKAGKLKDGARSVTRTIQNNFFDSSKQEAIDILRLGSTLNSDLADKARALLTTSSLYASPRVLLGMCQNYHKYTRPKQIRVCIGTWNVNGGKQFRSIAFRNQTLNDWLLDAPKNAGHPEFQDSRTNPIDIFAIGFEEMVELNAGNIVSASTTNQKLWAAELQKNISRDHKYVLLASEQLVGVCLFVFIRPQHAPFIRDVAVDTVKTGMGGATGNKGGVAIRLLFHTTSICFVCSHFAAGQSQVKERNDDYNEITRRLSFPMGRLLYSHDYVFWCGDFNYRISLPNEEVKDLIKQQNWDALTAGDQLLDQKNAGLVFRGFIEGKLDFAPTYKYDLFSEDYDTSEKCRTPAWTDRILWKRRKWNFDKTAQDMLALIYIYSDDDVEQTWSPGTLKYYGRAELKTSDHSDLRSLVSICRPVVAVIDVDILEVDPEARHQVYKDVIARQGPPDGTILVSLCSSGPDDYFDDALIDELLEKFTNFGEVILIRFVEEKMWLKDKTFKITIKLSYKCLSTLFCRWRIPGWIKSLEEEMSVERICGSIPTSASSTLLAEDTDVGDDDYDMEGDVDEEVEEILPQHLQPGAGTGPGSSPLPSPRSSPCPSPTHGEPAAPSRPSRGAQPSRPSQGPPVDFQPGAPTAQGLEPKRPPPPRPNAPPARPAPPQRPPPPSGGASRPVSLILKIYHHSFFFSSFLNFAHLLISIHFSFFTLQNIPPRAGVISVTPQSRPPPPSHPGAPRPIPEVHPGAPRPISDTHPGAPRPVPSAQTKPADLPLGPQPSGAPPAAPPAVKPQVSSPMQPPMQPQPAAPPAQSQLPPPMQPTLPAPLQPQPAPAPKAAGPAAAPAAAAPAGPQPSLASPKPPPRSRSSHALPPDAAKSETAPAAQVVANFLFI</sequence>
<feature type="compositionally biased region" description="Pro residues" evidence="6">
    <location>
        <begin position="1270"/>
        <end position="1306"/>
    </location>
</feature>
<dbReference type="PANTHER" id="PTHR11200">
    <property type="entry name" value="INOSITOL 5-PHOSPHATASE"/>
    <property type="match status" value="1"/>
</dbReference>
<dbReference type="GO" id="GO:0098793">
    <property type="term" value="C:presynapse"/>
    <property type="evidence" value="ECO:0007669"/>
    <property type="project" value="GOC"/>
</dbReference>
<evidence type="ECO:0000256" key="1">
    <source>
        <dbReference type="ARBA" id="ARBA00001786"/>
    </source>
</evidence>
<feature type="compositionally biased region" description="Low complexity" evidence="6">
    <location>
        <begin position="1307"/>
        <end position="1330"/>
    </location>
</feature>
<dbReference type="InterPro" id="IPR046985">
    <property type="entry name" value="IP5"/>
</dbReference>
<dbReference type="GeneTree" id="ENSGT00940000157964"/>
<dbReference type="InterPro" id="IPR012677">
    <property type="entry name" value="Nucleotide-bd_a/b_plait_sf"/>
</dbReference>
<dbReference type="InterPro" id="IPR000300">
    <property type="entry name" value="IPPc"/>
</dbReference>
<comment type="similarity">
    <text evidence="3">In the central section; belongs to the inositol 1,4,5-trisphosphate 5-phosphatase family.</text>
</comment>
<dbReference type="Gene3D" id="3.60.10.10">
    <property type="entry name" value="Endonuclease/exonuclease/phosphatase"/>
    <property type="match status" value="1"/>
</dbReference>
<dbReference type="InterPro" id="IPR002013">
    <property type="entry name" value="SAC_dom"/>
</dbReference>
<evidence type="ECO:0000256" key="2">
    <source>
        <dbReference type="ARBA" id="ARBA00008943"/>
    </source>
</evidence>
<dbReference type="PANTHER" id="PTHR11200:SF257">
    <property type="entry name" value="PHOSPHOINOSITIDE 5-PHOSPHATASE"/>
    <property type="match status" value="1"/>
</dbReference>
<dbReference type="SMART" id="SM01165">
    <property type="entry name" value="DUF1866"/>
    <property type="match status" value="1"/>
</dbReference>
<feature type="compositionally biased region" description="Pro residues" evidence="6">
    <location>
        <begin position="1065"/>
        <end position="1077"/>
    </location>
</feature>
<feature type="region of interest" description="Disordered" evidence="6">
    <location>
        <begin position="1053"/>
        <end position="1147"/>
    </location>
</feature>
<evidence type="ECO:0000256" key="5">
    <source>
        <dbReference type="ARBA" id="ARBA00022801"/>
    </source>
</evidence>
<feature type="compositionally biased region" description="Pro residues" evidence="6">
    <location>
        <begin position="1199"/>
        <end position="1215"/>
    </location>
</feature>
<evidence type="ECO:0000256" key="4">
    <source>
        <dbReference type="ARBA" id="ARBA00013044"/>
    </source>
</evidence>
<dbReference type="GO" id="GO:0017124">
    <property type="term" value="F:SH3 domain binding"/>
    <property type="evidence" value="ECO:0007669"/>
    <property type="project" value="TreeGrafter"/>
</dbReference>
<dbReference type="Pfam" id="PF08952">
    <property type="entry name" value="DUF1866"/>
    <property type="match status" value="1"/>
</dbReference>
<dbReference type="GO" id="GO:0046856">
    <property type="term" value="P:phosphatidylinositol dephosphorylation"/>
    <property type="evidence" value="ECO:0007669"/>
    <property type="project" value="InterPro"/>
</dbReference>
<evidence type="ECO:0000256" key="6">
    <source>
        <dbReference type="SAM" id="MobiDB-lite"/>
    </source>
</evidence>
<proteinExistence type="inferred from homology"/>
<evidence type="ECO:0000259" key="7">
    <source>
        <dbReference type="PROSITE" id="PS50275"/>
    </source>
</evidence>
<dbReference type="SUPFAM" id="SSF56219">
    <property type="entry name" value="DNase I-like"/>
    <property type="match status" value="1"/>
</dbReference>
<dbReference type="Pfam" id="PF02383">
    <property type="entry name" value="Syja_N"/>
    <property type="match status" value="1"/>
</dbReference>
<dbReference type="EC" id="3.1.3.36" evidence="4"/>
<dbReference type="Ensembl" id="ENSPNYT00000031329.1">
    <property type="protein sequence ID" value="ENSPNYP00000030585.1"/>
    <property type="gene ID" value="ENSPNYG00000022989.1"/>
</dbReference>
<name>A0A3B4H5V5_9CICH</name>
<organism evidence="8">
    <name type="scientific">Pundamilia nyererei</name>
    <dbReference type="NCBI Taxonomy" id="303518"/>
    <lineage>
        <taxon>Eukaryota</taxon>
        <taxon>Metazoa</taxon>
        <taxon>Chordata</taxon>
        <taxon>Craniata</taxon>
        <taxon>Vertebrata</taxon>
        <taxon>Euteleostomi</taxon>
        <taxon>Actinopterygii</taxon>
        <taxon>Neopterygii</taxon>
        <taxon>Teleostei</taxon>
        <taxon>Neoteleostei</taxon>
        <taxon>Acanthomorphata</taxon>
        <taxon>Ovalentaria</taxon>
        <taxon>Cichlomorphae</taxon>
        <taxon>Cichliformes</taxon>
        <taxon>Cichlidae</taxon>
        <taxon>African cichlids</taxon>
        <taxon>Pseudocrenilabrinae</taxon>
        <taxon>Haplochromini</taxon>
        <taxon>Pundamilia</taxon>
    </lineage>
</organism>
<feature type="compositionally biased region" description="Pro residues" evidence="6">
    <location>
        <begin position="1121"/>
        <end position="1143"/>
    </location>
</feature>
<feature type="domain" description="SAC" evidence="7">
    <location>
        <begin position="119"/>
        <end position="470"/>
    </location>
</feature>
<keyword evidence="5" id="KW-0378">Hydrolase</keyword>
<dbReference type="InterPro" id="IPR036691">
    <property type="entry name" value="Endo/exonu/phosph_ase_sf"/>
</dbReference>
<dbReference type="GO" id="GO:0004439">
    <property type="term" value="F:phosphatidylinositol-4,5-bisphosphate 5-phosphatase activity"/>
    <property type="evidence" value="ECO:0007669"/>
    <property type="project" value="UniProtKB-EC"/>
</dbReference>